<comment type="caution">
    <text evidence="1">The sequence shown here is derived from an EMBL/GenBank/DDBJ whole genome shotgun (WGS) entry which is preliminary data.</text>
</comment>
<reference evidence="1" key="1">
    <citation type="journal article" date="2022" name="bioRxiv">
        <title>Sequencing and chromosome-scale assembly of the giantPleurodeles waltlgenome.</title>
        <authorList>
            <person name="Brown T."/>
            <person name="Elewa A."/>
            <person name="Iarovenko S."/>
            <person name="Subramanian E."/>
            <person name="Araus A.J."/>
            <person name="Petzold A."/>
            <person name="Susuki M."/>
            <person name="Suzuki K.-i.T."/>
            <person name="Hayashi T."/>
            <person name="Toyoda A."/>
            <person name="Oliveira C."/>
            <person name="Osipova E."/>
            <person name="Leigh N.D."/>
            <person name="Simon A."/>
            <person name="Yun M.H."/>
        </authorList>
    </citation>
    <scope>NUCLEOTIDE SEQUENCE</scope>
    <source>
        <strain evidence="1">20211129_DDA</strain>
        <tissue evidence="1">Liver</tissue>
    </source>
</reference>
<gene>
    <name evidence="1" type="ORF">NDU88_005256</name>
</gene>
<name>A0AAV7SLC8_PLEWA</name>
<keyword evidence="2" id="KW-1185">Reference proteome</keyword>
<evidence type="ECO:0000313" key="2">
    <source>
        <dbReference type="Proteomes" id="UP001066276"/>
    </source>
</evidence>
<dbReference type="AlphaFoldDB" id="A0AAV7SLC8"/>
<organism evidence="1 2">
    <name type="scientific">Pleurodeles waltl</name>
    <name type="common">Iberian ribbed newt</name>
    <dbReference type="NCBI Taxonomy" id="8319"/>
    <lineage>
        <taxon>Eukaryota</taxon>
        <taxon>Metazoa</taxon>
        <taxon>Chordata</taxon>
        <taxon>Craniata</taxon>
        <taxon>Vertebrata</taxon>
        <taxon>Euteleostomi</taxon>
        <taxon>Amphibia</taxon>
        <taxon>Batrachia</taxon>
        <taxon>Caudata</taxon>
        <taxon>Salamandroidea</taxon>
        <taxon>Salamandridae</taxon>
        <taxon>Pleurodelinae</taxon>
        <taxon>Pleurodeles</taxon>
    </lineage>
</organism>
<dbReference type="EMBL" id="JANPWB010000008">
    <property type="protein sequence ID" value="KAJ1164822.1"/>
    <property type="molecule type" value="Genomic_DNA"/>
</dbReference>
<dbReference type="Proteomes" id="UP001066276">
    <property type="component" value="Chromosome 4_2"/>
</dbReference>
<evidence type="ECO:0000313" key="1">
    <source>
        <dbReference type="EMBL" id="KAJ1164822.1"/>
    </source>
</evidence>
<accession>A0AAV7SLC8</accession>
<protein>
    <submittedName>
        <fullName evidence="1">Uncharacterized protein</fullName>
    </submittedName>
</protein>
<proteinExistence type="predicted"/>
<sequence length="164" mass="16657">MAILMDIRQKLVTLAAPPALPVIQPAAQVVPPNALQGPGSTTAQVVTQDATTQVLLLAAQSLASLEAPPTPVPPTALQATTDRLTDTVEELKRQIKAIVASHSVKPSATMTAGPSVIPSPGVQAHIPNNFDKGAGLGLTVSHTGTAGNDAELVAPEEVLKMGTG</sequence>